<dbReference type="AlphaFoldDB" id="A0A9D1EZS4"/>
<name>A0A9D1EZS4_9BACT</name>
<keyword evidence="1" id="KW-0812">Transmembrane</keyword>
<organism evidence="2 3">
    <name type="scientific">Candidatus Scatousia excrementigallinarum</name>
    <dbReference type="NCBI Taxonomy" id="2840935"/>
    <lineage>
        <taxon>Bacteria</taxon>
        <taxon>Candidatus Scatousia</taxon>
    </lineage>
</organism>
<evidence type="ECO:0000256" key="1">
    <source>
        <dbReference type="SAM" id="Phobius"/>
    </source>
</evidence>
<feature type="transmembrane region" description="Helical" evidence="1">
    <location>
        <begin position="134"/>
        <end position="151"/>
    </location>
</feature>
<proteinExistence type="predicted"/>
<accession>A0A9D1EZS4</accession>
<comment type="caution">
    <text evidence="2">The sequence shown here is derived from an EMBL/GenBank/DDBJ whole genome shotgun (WGS) entry which is preliminary data.</text>
</comment>
<reference evidence="2" key="1">
    <citation type="submission" date="2020-10" db="EMBL/GenBank/DDBJ databases">
        <authorList>
            <person name="Gilroy R."/>
        </authorList>
    </citation>
    <scope>NUCLEOTIDE SEQUENCE</scope>
    <source>
        <strain evidence="2">6276</strain>
    </source>
</reference>
<reference evidence="2" key="2">
    <citation type="journal article" date="2021" name="PeerJ">
        <title>Extensive microbial diversity within the chicken gut microbiome revealed by metagenomics and culture.</title>
        <authorList>
            <person name="Gilroy R."/>
            <person name="Ravi A."/>
            <person name="Getino M."/>
            <person name="Pursley I."/>
            <person name="Horton D.L."/>
            <person name="Alikhan N.F."/>
            <person name="Baker D."/>
            <person name="Gharbi K."/>
            <person name="Hall N."/>
            <person name="Watson M."/>
            <person name="Adriaenssens E.M."/>
            <person name="Foster-Nyarko E."/>
            <person name="Jarju S."/>
            <person name="Secka A."/>
            <person name="Antonio M."/>
            <person name="Oren A."/>
            <person name="Chaudhuri R.R."/>
            <person name="La Ragione R."/>
            <person name="Hildebrand F."/>
            <person name="Pallen M.J."/>
        </authorList>
    </citation>
    <scope>NUCLEOTIDE SEQUENCE</scope>
    <source>
        <strain evidence="2">6276</strain>
    </source>
</reference>
<sequence>MASKNGISQINFGNSFTSAGKRLYDAIPNAKPISGEKTIKWIENFGRKCTSDKQRLILGATAILMQPAIDASNKSVDEKTRKVSVARTIAKIVAGTLTGFAIRYGCIKAMDWKLFKPSNFAKVSKDAYEQYKNAMGTIVALVVMMVTNFAIDAPLTKWLTNVLIDEDGSGGKKK</sequence>
<evidence type="ECO:0000313" key="2">
    <source>
        <dbReference type="EMBL" id="HIS36569.1"/>
    </source>
</evidence>
<gene>
    <name evidence="2" type="ORF">IAC10_08070</name>
</gene>
<protein>
    <submittedName>
        <fullName evidence="2">Uncharacterized protein</fullName>
    </submittedName>
</protein>
<keyword evidence="1" id="KW-1133">Transmembrane helix</keyword>
<dbReference type="Proteomes" id="UP000823928">
    <property type="component" value="Unassembled WGS sequence"/>
</dbReference>
<dbReference type="EMBL" id="DVIU01000159">
    <property type="protein sequence ID" value="HIS36569.1"/>
    <property type="molecule type" value="Genomic_DNA"/>
</dbReference>
<evidence type="ECO:0000313" key="3">
    <source>
        <dbReference type="Proteomes" id="UP000823928"/>
    </source>
</evidence>
<keyword evidence="1" id="KW-0472">Membrane</keyword>